<dbReference type="Pfam" id="PF01882">
    <property type="entry name" value="DUF58"/>
    <property type="match status" value="1"/>
</dbReference>
<reference evidence="2 3" key="1">
    <citation type="submission" date="2021-06" db="EMBL/GenBank/DDBJ databases">
        <title>Bacillus sp. RD4P76, an endophyte from a halophyte.</title>
        <authorList>
            <person name="Sun J.-Q."/>
        </authorList>
    </citation>
    <scope>NUCLEOTIDE SEQUENCE [LARGE SCALE GENOMIC DNA]</scope>
    <source>
        <strain evidence="2 3">CGMCC 1.15917</strain>
    </source>
</reference>
<accession>A0ABS6JI90</accession>
<comment type="caution">
    <text evidence="2">The sequence shown here is derived from an EMBL/GenBank/DDBJ whole genome shotgun (WGS) entry which is preliminary data.</text>
</comment>
<feature type="domain" description="DUF58" evidence="1">
    <location>
        <begin position="17"/>
        <end position="221"/>
    </location>
</feature>
<protein>
    <submittedName>
        <fullName evidence="2">DUF58 domain-containing protein</fullName>
    </submittedName>
</protein>
<dbReference type="InterPro" id="IPR002881">
    <property type="entry name" value="DUF58"/>
</dbReference>
<dbReference type="Proteomes" id="UP000784880">
    <property type="component" value="Unassembled WGS sequence"/>
</dbReference>
<organism evidence="2 3">
    <name type="scientific">Evansella tamaricis</name>
    <dbReference type="NCBI Taxonomy" id="2069301"/>
    <lineage>
        <taxon>Bacteria</taxon>
        <taxon>Bacillati</taxon>
        <taxon>Bacillota</taxon>
        <taxon>Bacilli</taxon>
        <taxon>Bacillales</taxon>
        <taxon>Bacillaceae</taxon>
        <taxon>Evansella</taxon>
    </lineage>
</organism>
<evidence type="ECO:0000313" key="2">
    <source>
        <dbReference type="EMBL" id="MBU9713100.1"/>
    </source>
</evidence>
<gene>
    <name evidence="2" type="ORF">KS419_15315</name>
</gene>
<evidence type="ECO:0000259" key="1">
    <source>
        <dbReference type="Pfam" id="PF01882"/>
    </source>
</evidence>
<keyword evidence="3" id="KW-1185">Reference proteome</keyword>
<proteinExistence type="predicted"/>
<name>A0ABS6JI90_9BACI</name>
<dbReference type="RefSeq" id="WP_217067271.1">
    <property type="nucleotide sequence ID" value="NZ_JAHQCS010000121.1"/>
</dbReference>
<dbReference type="PANTHER" id="PTHR33608:SF7">
    <property type="entry name" value="DUF58 DOMAIN-CONTAINING PROTEIN"/>
    <property type="match status" value="1"/>
</dbReference>
<sequence length="262" mass="30296">MGTRRSSKFGNSLDFSDFRPYQPGDDVRQIDWNVYARTNRHFIKRYLDEQELSITIYLDCSSSMGFEEEKWNMAKSLAAAIGYMGLSNEDRVSVVPVSSSMKAFSNKKGFVFSNEMLRHIENYRATNSNNSFFIDMPNYRVRKSALSFIISDCLEPYDHVVEQLKVVQANQQLRLIQLLSKTEVNPEVTGDVRLINVENEVDTVQVSVNRKVIHGYKQRLKSHCLHIEKACRERGIGYLQVNTSQTLEEILFREMAKKGWLS</sequence>
<evidence type="ECO:0000313" key="3">
    <source>
        <dbReference type="Proteomes" id="UP000784880"/>
    </source>
</evidence>
<dbReference type="EMBL" id="JAHQCS010000121">
    <property type="protein sequence ID" value="MBU9713100.1"/>
    <property type="molecule type" value="Genomic_DNA"/>
</dbReference>
<dbReference type="PANTHER" id="PTHR33608">
    <property type="entry name" value="BLL2464 PROTEIN"/>
    <property type="match status" value="1"/>
</dbReference>